<accession>A0ACD3AVJ2</accession>
<dbReference type="Proteomes" id="UP000308600">
    <property type="component" value="Unassembled WGS sequence"/>
</dbReference>
<dbReference type="EMBL" id="ML208328">
    <property type="protein sequence ID" value="TFK69575.1"/>
    <property type="molecule type" value="Genomic_DNA"/>
</dbReference>
<evidence type="ECO:0000313" key="1">
    <source>
        <dbReference type="EMBL" id="TFK69575.1"/>
    </source>
</evidence>
<protein>
    <submittedName>
        <fullName evidence="1">Uncharacterized protein</fullName>
    </submittedName>
</protein>
<gene>
    <name evidence="1" type="ORF">BDN72DRAFT_767741</name>
</gene>
<keyword evidence="2" id="KW-1185">Reference proteome</keyword>
<evidence type="ECO:0000313" key="2">
    <source>
        <dbReference type="Proteomes" id="UP000308600"/>
    </source>
</evidence>
<sequence length="221" mass="24116">MVAQSPVGAINDQNPQSAGSTGGVNKRYRPAPAKTFQCRGYGECRMVFSRSEHLARHIRKHTGERPFSCHCGKQFSRLDNLRQHAQTVHADKQDQNERMMRDLTSLHASMAAANKAGNSRGGRRPNASAATHGASSTMSSSNGPTLNLMKQEDLSVPIHQRPGTSTGYEGELMYPPSNAWHVQSDIDRPPPNPRPGSNNHSFRDPSQSFLARPTANTSATS</sequence>
<name>A0ACD3AVJ2_9AGAR</name>
<feature type="non-terminal residue" evidence="1">
    <location>
        <position position="221"/>
    </location>
</feature>
<reference evidence="1 2" key="1">
    <citation type="journal article" date="2019" name="Nat. Ecol. Evol.">
        <title>Megaphylogeny resolves global patterns of mushroom evolution.</title>
        <authorList>
            <person name="Varga T."/>
            <person name="Krizsan K."/>
            <person name="Foldi C."/>
            <person name="Dima B."/>
            <person name="Sanchez-Garcia M."/>
            <person name="Sanchez-Ramirez S."/>
            <person name="Szollosi G.J."/>
            <person name="Szarkandi J.G."/>
            <person name="Papp V."/>
            <person name="Albert L."/>
            <person name="Andreopoulos W."/>
            <person name="Angelini C."/>
            <person name="Antonin V."/>
            <person name="Barry K.W."/>
            <person name="Bougher N.L."/>
            <person name="Buchanan P."/>
            <person name="Buyck B."/>
            <person name="Bense V."/>
            <person name="Catcheside P."/>
            <person name="Chovatia M."/>
            <person name="Cooper J."/>
            <person name="Damon W."/>
            <person name="Desjardin D."/>
            <person name="Finy P."/>
            <person name="Geml J."/>
            <person name="Haridas S."/>
            <person name="Hughes K."/>
            <person name="Justo A."/>
            <person name="Karasinski D."/>
            <person name="Kautmanova I."/>
            <person name="Kiss B."/>
            <person name="Kocsube S."/>
            <person name="Kotiranta H."/>
            <person name="LaButti K.M."/>
            <person name="Lechner B.E."/>
            <person name="Liimatainen K."/>
            <person name="Lipzen A."/>
            <person name="Lukacs Z."/>
            <person name="Mihaltcheva S."/>
            <person name="Morgado L.N."/>
            <person name="Niskanen T."/>
            <person name="Noordeloos M.E."/>
            <person name="Ohm R.A."/>
            <person name="Ortiz-Santana B."/>
            <person name="Ovrebo C."/>
            <person name="Racz N."/>
            <person name="Riley R."/>
            <person name="Savchenko A."/>
            <person name="Shiryaev A."/>
            <person name="Soop K."/>
            <person name="Spirin V."/>
            <person name="Szebenyi C."/>
            <person name="Tomsovsky M."/>
            <person name="Tulloss R.E."/>
            <person name="Uehling J."/>
            <person name="Grigoriev I.V."/>
            <person name="Vagvolgyi C."/>
            <person name="Papp T."/>
            <person name="Martin F.M."/>
            <person name="Miettinen O."/>
            <person name="Hibbett D.S."/>
            <person name="Nagy L.G."/>
        </authorList>
    </citation>
    <scope>NUCLEOTIDE SEQUENCE [LARGE SCALE GENOMIC DNA]</scope>
    <source>
        <strain evidence="1 2">NL-1719</strain>
    </source>
</reference>
<organism evidence="1 2">
    <name type="scientific">Pluteus cervinus</name>
    <dbReference type="NCBI Taxonomy" id="181527"/>
    <lineage>
        <taxon>Eukaryota</taxon>
        <taxon>Fungi</taxon>
        <taxon>Dikarya</taxon>
        <taxon>Basidiomycota</taxon>
        <taxon>Agaricomycotina</taxon>
        <taxon>Agaricomycetes</taxon>
        <taxon>Agaricomycetidae</taxon>
        <taxon>Agaricales</taxon>
        <taxon>Pluteineae</taxon>
        <taxon>Pluteaceae</taxon>
        <taxon>Pluteus</taxon>
    </lineage>
</organism>
<proteinExistence type="predicted"/>